<dbReference type="GO" id="GO:0005829">
    <property type="term" value="C:cytosol"/>
    <property type="evidence" value="ECO:0007669"/>
    <property type="project" value="TreeGrafter"/>
</dbReference>
<keyword evidence="4" id="KW-0966">Cell projection</keyword>
<evidence type="ECO:0000256" key="1">
    <source>
        <dbReference type="ARBA" id="ARBA00022448"/>
    </source>
</evidence>
<evidence type="ECO:0000313" key="3">
    <source>
        <dbReference type="EMBL" id="KQK29240.1"/>
    </source>
</evidence>
<dbReference type="PANTHER" id="PTHR34982">
    <property type="entry name" value="YOP PROTEINS TRANSLOCATION PROTEIN L"/>
    <property type="match status" value="1"/>
</dbReference>
<reference evidence="4 6" key="2">
    <citation type="submission" date="2017-02" db="EMBL/GenBank/DDBJ databases">
        <authorList>
            <person name="Peterson S.W."/>
        </authorList>
    </citation>
    <scope>NUCLEOTIDE SEQUENCE [LARGE SCALE GENOMIC DNA]</scope>
    <source>
        <strain evidence="4 6">DSM 9653</strain>
    </source>
</reference>
<keyword evidence="4" id="KW-0282">Flagellum</keyword>
<keyword evidence="4" id="KW-0969">Cilium</keyword>
<dbReference type="RefSeq" id="WP_055729409.1">
    <property type="nucleotide sequence ID" value="NZ_FUYX01000001.1"/>
</dbReference>
<keyword evidence="5" id="KW-1185">Reference proteome</keyword>
<evidence type="ECO:0000313" key="4">
    <source>
        <dbReference type="EMBL" id="SKB39886.1"/>
    </source>
</evidence>
<evidence type="ECO:0000256" key="2">
    <source>
        <dbReference type="ARBA" id="ARBA00022927"/>
    </source>
</evidence>
<accession>A0A0Q3I2Z6</accession>
<dbReference type="STRING" id="53254.SAMN05660750_00570"/>
<dbReference type="EMBL" id="LMAR01000051">
    <property type="protein sequence ID" value="KQK29240.1"/>
    <property type="molecule type" value="Genomic_DNA"/>
</dbReference>
<evidence type="ECO:0000313" key="5">
    <source>
        <dbReference type="Proteomes" id="UP000051562"/>
    </source>
</evidence>
<organism evidence="3 5">
    <name type="scientific">Bosea thiooxidans</name>
    <dbReference type="NCBI Taxonomy" id="53254"/>
    <lineage>
        <taxon>Bacteria</taxon>
        <taxon>Pseudomonadati</taxon>
        <taxon>Pseudomonadota</taxon>
        <taxon>Alphaproteobacteria</taxon>
        <taxon>Hyphomicrobiales</taxon>
        <taxon>Boseaceae</taxon>
        <taxon>Bosea</taxon>
    </lineage>
</organism>
<dbReference type="Proteomes" id="UP000190130">
    <property type="component" value="Unassembled WGS sequence"/>
</dbReference>
<keyword evidence="1" id="KW-0813">Transport</keyword>
<proteinExistence type="predicted"/>
<dbReference type="AlphaFoldDB" id="A0A0Q3I2Z6"/>
<protein>
    <submittedName>
        <fullName evidence="4">Flagellar assembly protein FliH</fullName>
    </submittedName>
</protein>
<dbReference type="EMBL" id="FUYX01000001">
    <property type="protein sequence ID" value="SKB39886.1"/>
    <property type="molecule type" value="Genomic_DNA"/>
</dbReference>
<name>A0A0Q3I2Z6_9HYPH</name>
<dbReference type="Proteomes" id="UP000051562">
    <property type="component" value="Unassembled WGS sequence"/>
</dbReference>
<reference evidence="3 5" key="1">
    <citation type="submission" date="2015-10" db="EMBL/GenBank/DDBJ databases">
        <title>Draft genome of Bosea thiooxidans.</title>
        <authorList>
            <person name="Wang X."/>
        </authorList>
    </citation>
    <scope>NUCLEOTIDE SEQUENCE [LARGE SCALE GENOMIC DNA]</scope>
    <source>
        <strain evidence="3 5">CGMCC 9174</strain>
    </source>
</reference>
<sequence>MASATKFMFGTDFREGSRKAASEADLAAARAEGFRAGQEQAHREAQSQLSGLTGQLARSAERLFAQEAARAAALEEHAAHVALAMAKALAGAALAEKPMAALTAAVREALSHARTAPHLALRVNEGMVEAAEGLARKLAAEHGFAGKLIVLGQADIAPGDGRIEWAEGGFVLDSQQLEVLIEQAVARVFGHAQAEP</sequence>
<gene>
    <name evidence="3" type="ORF">ARD30_18570</name>
    <name evidence="4" type="ORF">SAMN05660750_00570</name>
</gene>
<dbReference type="GO" id="GO:0015031">
    <property type="term" value="P:protein transport"/>
    <property type="evidence" value="ECO:0007669"/>
    <property type="project" value="UniProtKB-KW"/>
</dbReference>
<dbReference type="InterPro" id="IPR051472">
    <property type="entry name" value="T3SS_Stator/FliH"/>
</dbReference>
<dbReference type="PANTHER" id="PTHR34982:SF1">
    <property type="entry name" value="FLAGELLAR ASSEMBLY PROTEIN FLIH"/>
    <property type="match status" value="1"/>
</dbReference>
<evidence type="ECO:0000313" key="6">
    <source>
        <dbReference type="Proteomes" id="UP000190130"/>
    </source>
</evidence>
<keyword evidence="2" id="KW-0653">Protein transport</keyword>